<evidence type="ECO:0000259" key="3">
    <source>
        <dbReference type="Pfam" id="PF25973"/>
    </source>
</evidence>
<comment type="similarity">
    <text evidence="1">Belongs to the membrane fusion protein (MFP) (TC 8.A.1) family.</text>
</comment>
<dbReference type="AlphaFoldDB" id="A0A1G7H668"/>
<dbReference type="GO" id="GO:0015562">
    <property type="term" value="F:efflux transmembrane transporter activity"/>
    <property type="evidence" value="ECO:0007669"/>
    <property type="project" value="TreeGrafter"/>
</dbReference>
<dbReference type="STRING" id="104663.SAMN04488121_101322"/>
<dbReference type="Gene3D" id="2.40.420.20">
    <property type="match status" value="1"/>
</dbReference>
<dbReference type="PANTHER" id="PTHR30469:SF37">
    <property type="entry name" value="RAGD PROTEIN"/>
    <property type="match status" value="1"/>
</dbReference>
<protein>
    <submittedName>
        <fullName evidence="4">RND family efflux transporter, MFP subunit</fullName>
    </submittedName>
</protein>
<dbReference type="Gene3D" id="1.10.287.470">
    <property type="entry name" value="Helix hairpin bin"/>
    <property type="match status" value="1"/>
</dbReference>
<reference evidence="4 5" key="1">
    <citation type="submission" date="2016-10" db="EMBL/GenBank/DDBJ databases">
        <authorList>
            <person name="de Groot N.N."/>
        </authorList>
    </citation>
    <scope>NUCLEOTIDE SEQUENCE [LARGE SCALE GENOMIC DNA]</scope>
    <source>
        <strain evidence="4 5">DSM 527</strain>
    </source>
</reference>
<dbReference type="SUPFAM" id="SSF111369">
    <property type="entry name" value="HlyD-like secretion proteins"/>
    <property type="match status" value="1"/>
</dbReference>
<sequence length="382" mass="41898">MYLSTRTIKTVFIMTKINKAAGLPSALAICTVYLLTACGGPEHTDTTEIGTAKDTVAAFIVQQDTLHKTVELPAELLPYEYADLYAKVEGFVQEMKVDLGDKVRKGQVLAVIKAPEVNSRFAESEAIVLSAKSKWTSSKDHYERLYRASQAKTPGIVAPVDLERSRNQMMADSSAYVAAEKQSQAYRDVSGYLYITAPFNGIITARKVNAGAFTGTSTPLLTIQDLHLLRLRAAVPEMYTGAARAAGGIDFRVDAYPLERFAAKLTRKSGTIDPATRTELWEFEVPNSEGKLKAGAFAYVKIALQRDMPSLIVPATAIATTQERKFVIRVKEGKAEWVDIRQGITTDKGTEIFAGIQPGDTLLMKATDERKPGSTAYWKVNK</sequence>
<dbReference type="Gene3D" id="2.40.50.100">
    <property type="match status" value="1"/>
</dbReference>
<dbReference type="NCBIfam" id="TIGR01730">
    <property type="entry name" value="RND_mfp"/>
    <property type="match status" value="1"/>
</dbReference>
<dbReference type="PANTHER" id="PTHR30469">
    <property type="entry name" value="MULTIDRUG RESISTANCE PROTEIN MDTA"/>
    <property type="match status" value="1"/>
</dbReference>
<dbReference type="Gene3D" id="2.40.30.170">
    <property type="match status" value="1"/>
</dbReference>
<accession>A0A1G7H668</accession>
<dbReference type="InterPro" id="IPR058792">
    <property type="entry name" value="Beta-barrel_RND_2"/>
</dbReference>
<evidence type="ECO:0000313" key="5">
    <source>
        <dbReference type="Proteomes" id="UP000199045"/>
    </source>
</evidence>
<dbReference type="GO" id="GO:1990281">
    <property type="term" value="C:efflux pump complex"/>
    <property type="evidence" value="ECO:0007669"/>
    <property type="project" value="TreeGrafter"/>
</dbReference>
<dbReference type="Pfam" id="PF25973">
    <property type="entry name" value="BSH_CzcB"/>
    <property type="match status" value="1"/>
</dbReference>
<proteinExistence type="inferred from homology"/>
<name>A0A1G7H668_CHIFI</name>
<gene>
    <name evidence="4" type="ORF">SAMN04488121_101322</name>
</gene>
<organism evidence="4 5">
    <name type="scientific">Chitinophaga filiformis</name>
    <name type="common">Myxococcus filiformis</name>
    <name type="synonym">Flexibacter filiformis</name>
    <dbReference type="NCBI Taxonomy" id="104663"/>
    <lineage>
        <taxon>Bacteria</taxon>
        <taxon>Pseudomonadati</taxon>
        <taxon>Bacteroidota</taxon>
        <taxon>Chitinophagia</taxon>
        <taxon>Chitinophagales</taxon>
        <taxon>Chitinophagaceae</taxon>
        <taxon>Chitinophaga</taxon>
    </lineage>
</organism>
<evidence type="ECO:0000313" key="4">
    <source>
        <dbReference type="EMBL" id="SDE95871.1"/>
    </source>
</evidence>
<dbReference type="Proteomes" id="UP000199045">
    <property type="component" value="Unassembled WGS sequence"/>
</dbReference>
<dbReference type="InterPro" id="IPR058647">
    <property type="entry name" value="BSH_CzcB-like"/>
</dbReference>
<evidence type="ECO:0000256" key="1">
    <source>
        <dbReference type="ARBA" id="ARBA00009477"/>
    </source>
</evidence>
<feature type="domain" description="CzcB-like barrel-sandwich hybrid" evidence="3">
    <location>
        <begin position="82"/>
        <end position="225"/>
    </location>
</feature>
<dbReference type="EMBL" id="FNBN01000001">
    <property type="protein sequence ID" value="SDE95871.1"/>
    <property type="molecule type" value="Genomic_DNA"/>
</dbReference>
<feature type="domain" description="CusB-like beta-barrel" evidence="2">
    <location>
        <begin position="231"/>
        <end position="303"/>
    </location>
</feature>
<dbReference type="Pfam" id="PF25954">
    <property type="entry name" value="Beta-barrel_RND_2"/>
    <property type="match status" value="1"/>
</dbReference>
<dbReference type="InterPro" id="IPR006143">
    <property type="entry name" value="RND_pump_MFP"/>
</dbReference>
<evidence type="ECO:0000259" key="2">
    <source>
        <dbReference type="Pfam" id="PF25954"/>
    </source>
</evidence>